<accession>A0A7S2DAU3</accession>
<keyword evidence="2" id="KW-0472">Membrane</keyword>
<evidence type="ECO:0000256" key="2">
    <source>
        <dbReference type="SAM" id="Phobius"/>
    </source>
</evidence>
<keyword evidence="2" id="KW-1133">Transmembrane helix</keyword>
<organism evidence="4">
    <name type="scientific">Alexandrium andersonii</name>
    <dbReference type="NCBI Taxonomy" id="327968"/>
    <lineage>
        <taxon>Eukaryota</taxon>
        <taxon>Sar</taxon>
        <taxon>Alveolata</taxon>
        <taxon>Dinophyceae</taxon>
        <taxon>Gonyaulacales</taxon>
        <taxon>Pyrocystaceae</taxon>
        <taxon>Alexandrium</taxon>
    </lineage>
</organism>
<name>A0A7S2DAU3_9DINO</name>
<keyword evidence="2" id="KW-0812">Transmembrane</keyword>
<dbReference type="EMBL" id="HBGQ01049446">
    <property type="protein sequence ID" value="CAD9449229.1"/>
    <property type="molecule type" value="Transcribed_RNA"/>
</dbReference>
<feature type="signal peptide" evidence="3">
    <location>
        <begin position="1"/>
        <end position="27"/>
    </location>
</feature>
<gene>
    <name evidence="4" type="ORF">AAND1436_LOCUS24089</name>
</gene>
<keyword evidence="3" id="KW-0732">Signal</keyword>
<feature type="region of interest" description="Disordered" evidence="1">
    <location>
        <begin position="82"/>
        <end position="101"/>
    </location>
</feature>
<dbReference type="AlphaFoldDB" id="A0A7S2DAU3"/>
<sequence>MSGPALSTKYGAIVAFIFLCCLQSVQASRIRRMQDADHHSVHGEGVHAVSVQEKAGDHHSVSDMGNHSANATLASPRVQELSNATAAKQVASERRDGSAAESLAVVDDHHEARVGVNASGHDQQARVGMKVSNSPDCEAPTIKAALKEKDLIIVEPKEGRAYVACERNRKLVQKISCHPSECEGDEWCYVENSCGGWFNGCEKLKEVKLKCPQRRPEEEFRRRGSKSGAPRGVAPSAALAAMVASATAAVALAM</sequence>
<protein>
    <recommendedName>
        <fullName evidence="5">PSI domain-containing protein</fullName>
    </recommendedName>
</protein>
<evidence type="ECO:0008006" key="5">
    <source>
        <dbReference type="Google" id="ProtNLM"/>
    </source>
</evidence>
<reference evidence="4" key="1">
    <citation type="submission" date="2021-01" db="EMBL/GenBank/DDBJ databases">
        <authorList>
            <person name="Corre E."/>
            <person name="Pelletier E."/>
            <person name="Niang G."/>
            <person name="Scheremetjew M."/>
            <person name="Finn R."/>
            <person name="Kale V."/>
            <person name="Holt S."/>
            <person name="Cochrane G."/>
            <person name="Meng A."/>
            <person name="Brown T."/>
            <person name="Cohen L."/>
        </authorList>
    </citation>
    <scope>NUCLEOTIDE SEQUENCE</scope>
    <source>
        <strain evidence="4">CCMP2222</strain>
    </source>
</reference>
<proteinExistence type="predicted"/>
<evidence type="ECO:0000313" key="4">
    <source>
        <dbReference type="EMBL" id="CAD9449229.1"/>
    </source>
</evidence>
<feature type="transmembrane region" description="Helical" evidence="2">
    <location>
        <begin position="232"/>
        <end position="253"/>
    </location>
</feature>
<feature type="chain" id="PRO_5030823224" description="PSI domain-containing protein" evidence="3">
    <location>
        <begin position="28"/>
        <end position="254"/>
    </location>
</feature>
<evidence type="ECO:0000256" key="1">
    <source>
        <dbReference type="SAM" id="MobiDB-lite"/>
    </source>
</evidence>
<evidence type="ECO:0000256" key="3">
    <source>
        <dbReference type="SAM" id="SignalP"/>
    </source>
</evidence>